<protein>
    <submittedName>
        <fullName evidence="1">Ubiquitin-specific protease doa4</fullName>
        <ecNumber evidence="1">3.4.19.12</ecNumber>
    </submittedName>
</protein>
<evidence type="ECO:0000313" key="1">
    <source>
        <dbReference type="EMBL" id="KAJ2770758.1"/>
    </source>
</evidence>
<evidence type="ECO:0000313" key="2">
    <source>
        <dbReference type="Proteomes" id="UP001140234"/>
    </source>
</evidence>
<keyword evidence="1" id="KW-0645">Protease</keyword>
<accession>A0ACC1K058</accession>
<feature type="non-terminal residue" evidence="1">
    <location>
        <position position="1"/>
    </location>
</feature>
<keyword evidence="1" id="KW-0378">Hydrolase</keyword>
<dbReference type="Proteomes" id="UP001140234">
    <property type="component" value="Unassembled WGS sequence"/>
</dbReference>
<dbReference type="EMBL" id="JANBUJ010000667">
    <property type="protein sequence ID" value="KAJ2770758.1"/>
    <property type="molecule type" value="Genomic_DNA"/>
</dbReference>
<name>A0ACC1K058_9FUNG</name>
<reference evidence="1" key="1">
    <citation type="submission" date="2022-07" db="EMBL/GenBank/DDBJ databases">
        <title>Phylogenomic reconstructions and comparative analyses of Kickxellomycotina fungi.</title>
        <authorList>
            <person name="Reynolds N.K."/>
            <person name="Stajich J.E."/>
            <person name="Barry K."/>
            <person name="Grigoriev I.V."/>
            <person name="Crous P."/>
            <person name="Smith M.E."/>
        </authorList>
    </citation>
    <scope>NUCLEOTIDE SEQUENCE</scope>
    <source>
        <strain evidence="1">CBS 109366</strain>
    </source>
</reference>
<organism evidence="1 2">
    <name type="scientific">Coemansia nantahalensis</name>
    <dbReference type="NCBI Taxonomy" id="2789366"/>
    <lineage>
        <taxon>Eukaryota</taxon>
        <taxon>Fungi</taxon>
        <taxon>Fungi incertae sedis</taxon>
        <taxon>Zoopagomycota</taxon>
        <taxon>Kickxellomycotina</taxon>
        <taxon>Kickxellomycetes</taxon>
        <taxon>Kickxellales</taxon>
        <taxon>Kickxellaceae</taxon>
        <taxon>Coemansia</taxon>
    </lineage>
</organism>
<comment type="caution">
    <text evidence="1">The sequence shown here is derived from an EMBL/GenBank/DDBJ whole genome shotgun (WGS) entry which is preliminary data.</text>
</comment>
<sequence length="1140" mass="122182">SLALEKGGGGVAARPPPGVRRASVAAPSEAERAPAATLAAAQSALSAAIAHAKPPAPAVPPVVTRPRRPSASEASKAQSQAALGSPRPQAASPVVATHKGDARQGRGKRLLTQLNERAALDPLLQVSNNSWLQFADKCIDEGRLCQQNNDPETAYLRFMTACNIYTKKFGNLRDGNPIARDPAYLRLRTAVATHLVDDLEKLHALLEHRTVDEPEPAAAARQAGSPSLTAEQLDQMESRFSLLYPKNPHDILQPAPRADSAAMTAAAQAQQAGEEQSRFDAIDAQVRSIDAGVQGLRSREGALAGAATVGQSHASNRISSAVSPLPPPQPAATAASSSGSASANGGGSPASGTQTWSVDPSATTCTARELRGLIDRSRTGINERPKILVLDVRAYQDHVWGHIDHRYVVSIDPAGLRAKCTSADIASSLALLPDDQQRWFRKRNEFDIVVYVSQKMRSFSDADSPERPALEHLNSAIYHCEYEKPLRRPPLFLVGGFDAWVQEAGAQRCRWSEASRRPAAPSYPLPLAPAALDRASAVAAAGSAGANGYHQAPREEDRHRPVRTSATHGYGVPTGPPAAAAAPAYTPAQALAAPPAAGTPTRTMFDNPTYGFTGPAYAARGAVGYPAVEPPRAVAAVGYTAGTPPPDSAAAAERRVKRRAPPPVPQPLVPPKPPAYAPPTATPPHRPQALAVPMMQYQQYQPAVAAAPAFYSHPVAAGSDPSLNGRMHAGANLRNAAAFGQAAVGAAPAAAAPAAAVTSPLPPPQSSRRTSQLSDTAAYGATGLKNFGNTCFMNSVIQCLIGTGPLTRYFMRGEWKRSAHRDDKRARDVTVELVRLFENMWRGQYGSISPVGFRAAVGSCSEQFKGNDQEDAHDFASFLLDTLHETLNQVHPRPPADRALTADEERQIERLPDDQQAMLWWKRAVRRDWSIVTSIFQGQIQSRLTCLTCKHTSTTYHTFTGLSVPIPKPPAGGSSTNGAVLTRKGQPGPPVNIYQCLDAYSETEVLDGDNMWQCPHCRAKRKATKRLLIARLPLVLVVHLKRFSTIGHFREKLETNVLVPTKKLYMQNYALPAAQHASVYNLYAVANHFGTLSSGHYTASVYNGLRDQWNYFDDTRVSPIPETQVATPAAYLLFFVQAQG</sequence>
<gene>
    <name evidence="1" type="primary">DOA4_2</name>
    <name evidence="1" type="ORF">IWQ57_002513</name>
</gene>
<dbReference type="EC" id="3.4.19.12" evidence="1"/>
<proteinExistence type="predicted"/>
<keyword evidence="2" id="KW-1185">Reference proteome</keyword>